<comment type="caution">
    <text evidence="2">The sequence shown here is derived from an EMBL/GenBank/DDBJ whole genome shotgun (WGS) entry which is preliminary data.</text>
</comment>
<protein>
    <submittedName>
        <fullName evidence="2">Uncharacterized protein</fullName>
    </submittedName>
</protein>
<name>A0ABQ9I166_9NEOP</name>
<evidence type="ECO:0000256" key="1">
    <source>
        <dbReference type="SAM" id="MobiDB-lite"/>
    </source>
</evidence>
<reference evidence="2 3" key="1">
    <citation type="submission" date="2023-02" db="EMBL/GenBank/DDBJ databases">
        <title>LHISI_Scaffold_Assembly.</title>
        <authorList>
            <person name="Stuart O.P."/>
            <person name="Cleave R."/>
            <person name="Magrath M.J.L."/>
            <person name="Mikheyev A.S."/>
        </authorList>
    </citation>
    <scope>NUCLEOTIDE SEQUENCE [LARGE SCALE GENOMIC DNA]</scope>
    <source>
        <strain evidence="2">Daus_M_001</strain>
        <tissue evidence="2">Leg muscle</tissue>
    </source>
</reference>
<organism evidence="2 3">
    <name type="scientific">Dryococelus australis</name>
    <dbReference type="NCBI Taxonomy" id="614101"/>
    <lineage>
        <taxon>Eukaryota</taxon>
        <taxon>Metazoa</taxon>
        <taxon>Ecdysozoa</taxon>
        <taxon>Arthropoda</taxon>
        <taxon>Hexapoda</taxon>
        <taxon>Insecta</taxon>
        <taxon>Pterygota</taxon>
        <taxon>Neoptera</taxon>
        <taxon>Polyneoptera</taxon>
        <taxon>Phasmatodea</taxon>
        <taxon>Verophasmatodea</taxon>
        <taxon>Anareolatae</taxon>
        <taxon>Phasmatidae</taxon>
        <taxon>Eurycanthinae</taxon>
        <taxon>Dryococelus</taxon>
    </lineage>
</organism>
<proteinExistence type="predicted"/>
<evidence type="ECO:0000313" key="2">
    <source>
        <dbReference type="EMBL" id="KAJ8890405.1"/>
    </source>
</evidence>
<gene>
    <name evidence="2" type="ORF">PR048_009913</name>
</gene>
<keyword evidence="3" id="KW-1185">Reference proteome</keyword>
<sequence length="351" mass="39771">MRKCRWGQYSLPALVVWRVCWEKVHGQAATKVFGGEIIPSLMNRQHNTTSIPTISGSQVCRAPSAMHAKFPRVEKATFELDLDLREEGEVRRSQIWRIGWMRKHDHVSGEKLTATSHTESSRNSFITSISAKRTRTSYEVTARMKTAALPGTGGVLEGKGKAVFSTARRLIGRGDWHSADRPSDQRTRETQLAFKLRPRIFSRHSAYCSSTYMFKYSTIRLATGIGGKGRVCTDEEVRWLGLTISPEFRASSLFLYLHTSVVCFLRRTYHLFLLPNDFHCAYEDTYTGQKAKSKYRNRIRLERASQKQSSDTHKTPYDRGGKTGDPRDNPLTSGIVRHDSHILNSGDPAGD</sequence>
<feature type="region of interest" description="Disordered" evidence="1">
    <location>
        <begin position="300"/>
        <end position="351"/>
    </location>
</feature>
<accession>A0ABQ9I166</accession>
<evidence type="ECO:0000313" key="3">
    <source>
        <dbReference type="Proteomes" id="UP001159363"/>
    </source>
</evidence>
<dbReference type="EMBL" id="JARBHB010000003">
    <property type="protein sequence ID" value="KAJ8890405.1"/>
    <property type="molecule type" value="Genomic_DNA"/>
</dbReference>
<dbReference type="Proteomes" id="UP001159363">
    <property type="component" value="Chromosome 3"/>
</dbReference>
<feature type="compositionally biased region" description="Basic and acidic residues" evidence="1">
    <location>
        <begin position="300"/>
        <end position="328"/>
    </location>
</feature>